<accession>A0A0A0J5Y1</accession>
<name>A0A0A0J5Y1_9MICO</name>
<proteinExistence type="predicted"/>
<evidence type="ECO:0000313" key="1">
    <source>
        <dbReference type="EMBL" id="KGN32184.1"/>
    </source>
</evidence>
<dbReference type="EMBL" id="AVPJ01000008">
    <property type="protein sequence ID" value="KGN32184.1"/>
    <property type="molecule type" value="Genomic_DNA"/>
</dbReference>
<keyword evidence="2" id="KW-1185">Reference proteome</keyword>
<dbReference type="NCBIfam" id="NF033691">
    <property type="entry name" value="immunity_MafI"/>
    <property type="match status" value="1"/>
</dbReference>
<comment type="caution">
    <text evidence="1">The sequence shown here is derived from an EMBL/GenBank/DDBJ whole genome shotgun (WGS) entry which is preliminary data.</text>
</comment>
<gene>
    <name evidence="1" type="ORF">N802_11030</name>
</gene>
<dbReference type="Proteomes" id="UP000030002">
    <property type="component" value="Unassembled WGS sequence"/>
</dbReference>
<dbReference type="AlphaFoldDB" id="A0A0A0J5Y1"/>
<sequence>MSRLVWHYHRVDRAYYEEIAGQLHGLLVRLDDRLPGKDITLIAESIDANELGLALEQMADVLSEDEQPLAPDERAEMLALVERMQVGDRVRVALRFCPER</sequence>
<organism evidence="1 2">
    <name type="scientific">Knoellia sinensis KCTC 19936</name>
    <dbReference type="NCBI Taxonomy" id="1385520"/>
    <lineage>
        <taxon>Bacteria</taxon>
        <taxon>Bacillati</taxon>
        <taxon>Actinomycetota</taxon>
        <taxon>Actinomycetes</taxon>
        <taxon>Micrococcales</taxon>
        <taxon>Intrasporangiaceae</taxon>
        <taxon>Knoellia</taxon>
    </lineage>
</organism>
<protein>
    <submittedName>
        <fullName evidence="1">Uncharacterized protein</fullName>
    </submittedName>
</protein>
<dbReference type="OrthoDB" id="3830540at2"/>
<reference evidence="1 2" key="1">
    <citation type="submission" date="2013-08" db="EMBL/GenBank/DDBJ databases">
        <title>The genome sequence of Knoellia sinensis.</title>
        <authorList>
            <person name="Zhu W."/>
            <person name="Wang G."/>
        </authorList>
    </citation>
    <scope>NUCLEOTIDE SEQUENCE [LARGE SCALE GENOMIC DNA]</scope>
    <source>
        <strain evidence="1 2">KCTC 19936</strain>
    </source>
</reference>
<dbReference type="eggNOG" id="ENOG5032JCJ">
    <property type="taxonomic scope" value="Bacteria"/>
</dbReference>
<evidence type="ECO:0000313" key="2">
    <source>
        <dbReference type="Proteomes" id="UP000030002"/>
    </source>
</evidence>
<dbReference type="InterPro" id="IPR047880">
    <property type="entry name" value="MafI-like"/>
</dbReference>